<organism evidence="1 2">
    <name type="scientific">Datura stramonium</name>
    <name type="common">Jimsonweed</name>
    <name type="synonym">Common thornapple</name>
    <dbReference type="NCBI Taxonomy" id="4076"/>
    <lineage>
        <taxon>Eukaryota</taxon>
        <taxon>Viridiplantae</taxon>
        <taxon>Streptophyta</taxon>
        <taxon>Embryophyta</taxon>
        <taxon>Tracheophyta</taxon>
        <taxon>Spermatophyta</taxon>
        <taxon>Magnoliopsida</taxon>
        <taxon>eudicotyledons</taxon>
        <taxon>Gunneridae</taxon>
        <taxon>Pentapetalae</taxon>
        <taxon>asterids</taxon>
        <taxon>lamiids</taxon>
        <taxon>Solanales</taxon>
        <taxon>Solanaceae</taxon>
        <taxon>Solanoideae</taxon>
        <taxon>Datureae</taxon>
        <taxon>Datura</taxon>
    </lineage>
</organism>
<comment type="caution">
    <text evidence="1">The sequence shown here is derived from an EMBL/GenBank/DDBJ whole genome shotgun (WGS) entry which is preliminary data.</text>
</comment>
<sequence>MQGNEQITLKAHFRNYLRDPEVVSCSTIYQALQSLGILHSIEEGSFEYQFKGECAYHINQRSHTTDECIALKTKICEMINTGKIRHMWGPHTMLACDQVKPGTPITKDVQIYRLDFTAFEERYTTIYQKLVDAKIIYTFQRKKKPSKKHKDEETCPYHSREVRNNIEECRIFRIDFEHLIQTGNIWVEFPSNYR</sequence>
<gene>
    <name evidence="1" type="ORF">HAX54_053277</name>
</gene>
<evidence type="ECO:0000313" key="2">
    <source>
        <dbReference type="Proteomes" id="UP000823775"/>
    </source>
</evidence>
<accession>A0ABS8T050</accession>
<name>A0ABS8T050_DATST</name>
<dbReference type="Proteomes" id="UP000823775">
    <property type="component" value="Unassembled WGS sequence"/>
</dbReference>
<proteinExistence type="predicted"/>
<keyword evidence="2" id="KW-1185">Reference proteome</keyword>
<protein>
    <submittedName>
        <fullName evidence="1">Uncharacterized protein</fullName>
    </submittedName>
</protein>
<dbReference type="EMBL" id="JACEIK010000988">
    <property type="protein sequence ID" value="MCD7464711.1"/>
    <property type="molecule type" value="Genomic_DNA"/>
</dbReference>
<reference evidence="1 2" key="1">
    <citation type="journal article" date="2021" name="BMC Genomics">
        <title>Datura genome reveals duplications of psychoactive alkaloid biosynthetic genes and high mutation rate following tissue culture.</title>
        <authorList>
            <person name="Rajewski A."/>
            <person name="Carter-House D."/>
            <person name="Stajich J."/>
            <person name="Litt A."/>
        </authorList>
    </citation>
    <scope>NUCLEOTIDE SEQUENCE [LARGE SCALE GENOMIC DNA]</scope>
    <source>
        <strain evidence="1">AR-01</strain>
    </source>
</reference>
<evidence type="ECO:0000313" key="1">
    <source>
        <dbReference type="EMBL" id="MCD7464711.1"/>
    </source>
</evidence>